<evidence type="ECO:0000313" key="3">
    <source>
        <dbReference type="Proteomes" id="UP000663880"/>
    </source>
</evidence>
<feature type="compositionally biased region" description="Polar residues" evidence="1">
    <location>
        <begin position="21"/>
        <end position="31"/>
    </location>
</feature>
<reference evidence="2" key="1">
    <citation type="submission" date="2021-02" db="EMBL/GenBank/DDBJ databases">
        <authorList>
            <person name="Steward A R."/>
        </authorList>
    </citation>
    <scope>NUCLEOTIDE SEQUENCE</scope>
</reference>
<organism evidence="2 3">
    <name type="scientific">Pieris macdunnoughi</name>
    <dbReference type="NCBI Taxonomy" id="345717"/>
    <lineage>
        <taxon>Eukaryota</taxon>
        <taxon>Metazoa</taxon>
        <taxon>Ecdysozoa</taxon>
        <taxon>Arthropoda</taxon>
        <taxon>Hexapoda</taxon>
        <taxon>Insecta</taxon>
        <taxon>Pterygota</taxon>
        <taxon>Neoptera</taxon>
        <taxon>Endopterygota</taxon>
        <taxon>Lepidoptera</taxon>
        <taxon>Glossata</taxon>
        <taxon>Ditrysia</taxon>
        <taxon>Papilionoidea</taxon>
        <taxon>Pieridae</taxon>
        <taxon>Pierinae</taxon>
        <taxon>Pieris</taxon>
    </lineage>
</organism>
<evidence type="ECO:0000313" key="2">
    <source>
        <dbReference type="EMBL" id="CAF4897976.1"/>
    </source>
</evidence>
<name>A0A821UYQ6_9NEOP</name>
<accession>A0A821UYQ6</accession>
<dbReference type="OrthoDB" id="6086265at2759"/>
<protein>
    <submittedName>
        <fullName evidence="2">Uncharacterized protein</fullName>
    </submittedName>
</protein>
<dbReference type="Pfam" id="PF15502">
    <property type="entry name" value="MPLKIP"/>
    <property type="match status" value="1"/>
</dbReference>
<proteinExistence type="predicted"/>
<evidence type="ECO:0000256" key="1">
    <source>
        <dbReference type="SAM" id="MobiDB-lite"/>
    </source>
</evidence>
<feature type="compositionally biased region" description="Low complexity" evidence="1">
    <location>
        <begin position="32"/>
        <end position="62"/>
    </location>
</feature>
<dbReference type="EMBL" id="CAJOBZ010000035">
    <property type="protein sequence ID" value="CAF4897976.1"/>
    <property type="molecule type" value="Genomic_DNA"/>
</dbReference>
<dbReference type="InterPro" id="IPR028265">
    <property type="entry name" value="TTDN1/SICKLE"/>
</dbReference>
<gene>
    <name evidence="2" type="ORF">PMACD_LOCUS11036</name>
</gene>
<dbReference type="AlphaFoldDB" id="A0A821UYQ6"/>
<feature type="region of interest" description="Disordered" evidence="1">
    <location>
        <begin position="1"/>
        <end position="63"/>
    </location>
</feature>
<dbReference type="Proteomes" id="UP000663880">
    <property type="component" value="Unassembled WGS sequence"/>
</dbReference>
<keyword evidence="3" id="KW-1185">Reference proteome</keyword>
<sequence length="91" mass="10750">MADDFIPLNQSTPVQDRWNGRNHNGYNKTVHQQNNNYRRNSNQKWMNNSHRSSSFGSESNSSYTRDTKISIDAYLHPSMLQDPWAHLRRNN</sequence>
<comment type="caution">
    <text evidence="2">The sequence shown here is derived from an EMBL/GenBank/DDBJ whole genome shotgun (WGS) entry which is preliminary data.</text>
</comment>